<protein>
    <submittedName>
        <fullName evidence="2">Uncharacterized protein</fullName>
    </submittedName>
</protein>
<dbReference type="AlphaFoldDB" id="A0A9P7JQ57"/>
<comment type="caution">
    <text evidence="2">The sequence shown here is derived from an EMBL/GenBank/DDBJ whole genome shotgun (WGS) entry which is preliminary data.</text>
</comment>
<proteinExistence type="predicted"/>
<evidence type="ECO:0000256" key="1">
    <source>
        <dbReference type="SAM" id="SignalP"/>
    </source>
</evidence>
<dbReference type="OrthoDB" id="2680525at2759"/>
<dbReference type="Proteomes" id="UP000823399">
    <property type="component" value="Unassembled WGS sequence"/>
</dbReference>
<feature type="signal peptide" evidence="1">
    <location>
        <begin position="1"/>
        <end position="20"/>
    </location>
</feature>
<dbReference type="EMBL" id="JABBWM010000067">
    <property type="protein sequence ID" value="KAG2096977.1"/>
    <property type="molecule type" value="Genomic_DNA"/>
</dbReference>
<dbReference type="RefSeq" id="XP_041288373.1">
    <property type="nucleotide sequence ID" value="XM_041438546.1"/>
</dbReference>
<evidence type="ECO:0000313" key="3">
    <source>
        <dbReference type="Proteomes" id="UP000823399"/>
    </source>
</evidence>
<accession>A0A9P7JQ57</accession>
<keyword evidence="3" id="KW-1185">Reference proteome</keyword>
<keyword evidence="1" id="KW-0732">Signal</keyword>
<reference evidence="2" key="1">
    <citation type="journal article" date="2020" name="New Phytol.">
        <title>Comparative genomics reveals dynamic genome evolution in host specialist ectomycorrhizal fungi.</title>
        <authorList>
            <person name="Lofgren L.A."/>
            <person name="Nguyen N.H."/>
            <person name="Vilgalys R."/>
            <person name="Ruytinx J."/>
            <person name="Liao H.L."/>
            <person name="Branco S."/>
            <person name="Kuo A."/>
            <person name="LaButti K."/>
            <person name="Lipzen A."/>
            <person name="Andreopoulos W."/>
            <person name="Pangilinan J."/>
            <person name="Riley R."/>
            <person name="Hundley H."/>
            <person name="Na H."/>
            <person name="Barry K."/>
            <person name="Grigoriev I.V."/>
            <person name="Stajich J.E."/>
            <person name="Kennedy P.G."/>
        </authorList>
    </citation>
    <scope>NUCLEOTIDE SEQUENCE</scope>
    <source>
        <strain evidence="2">FC423</strain>
    </source>
</reference>
<dbReference type="GeneID" id="64700805"/>
<organism evidence="2 3">
    <name type="scientific">Suillus discolor</name>
    <dbReference type="NCBI Taxonomy" id="1912936"/>
    <lineage>
        <taxon>Eukaryota</taxon>
        <taxon>Fungi</taxon>
        <taxon>Dikarya</taxon>
        <taxon>Basidiomycota</taxon>
        <taxon>Agaricomycotina</taxon>
        <taxon>Agaricomycetes</taxon>
        <taxon>Agaricomycetidae</taxon>
        <taxon>Boletales</taxon>
        <taxon>Suillineae</taxon>
        <taxon>Suillaceae</taxon>
        <taxon>Suillus</taxon>
    </lineage>
</organism>
<sequence>MQLTRLLAMAPCGWIYIVCASAICMTPDNHYSGPAQLGNARVDFPDVCNEHGVLLNVSRTKLQDGDVVEVEVILKLHVCSIYFLRLSVLRSTLTSRHMLFLCLLGLNQYF</sequence>
<name>A0A9P7JQ57_9AGAM</name>
<feature type="chain" id="PRO_5040415558" evidence="1">
    <location>
        <begin position="21"/>
        <end position="110"/>
    </location>
</feature>
<evidence type="ECO:0000313" key="2">
    <source>
        <dbReference type="EMBL" id="KAG2096977.1"/>
    </source>
</evidence>
<gene>
    <name evidence="2" type="ORF">F5147DRAFT_715578</name>
</gene>